<dbReference type="InterPro" id="IPR023828">
    <property type="entry name" value="Peptidase_S8_Ser-AS"/>
</dbReference>
<dbReference type="InterPro" id="IPR036852">
    <property type="entry name" value="Peptidase_S8/S53_dom_sf"/>
</dbReference>
<dbReference type="PANTHER" id="PTHR43806:SF11">
    <property type="entry name" value="CEREVISIN-RELATED"/>
    <property type="match status" value="1"/>
</dbReference>
<evidence type="ECO:0000256" key="5">
    <source>
        <dbReference type="PROSITE-ProRule" id="PRU01240"/>
    </source>
</evidence>
<reference evidence="7 8" key="1">
    <citation type="journal article" date="2015" name="Genome Biol. Evol.">
        <title>Phylogenomic analyses indicate that early fungi evolved digesting cell walls of algal ancestors of land plants.</title>
        <authorList>
            <person name="Chang Y."/>
            <person name="Wang S."/>
            <person name="Sekimoto S."/>
            <person name="Aerts A.L."/>
            <person name="Choi C."/>
            <person name="Clum A."/>
            <person name="LaButti K.M."/>
            <person name="Lindquist E.A."/>
            <person name="Yee Ngan C."/>
            <person name="Ohm R.A."/>
            <person name="Salamov A.A."/>
            <person name="Grigoriev I.V."/>
            <person name="Spatafora J.W."/>
            <person name="Berbee M.L."/>
        </authorList>
    </citation>
    <scope>NUCLEOTIDE SEQUENCE [LARGE SCALE GENOMIC DNA]</scope>
    <source>
        <strain evidence="7 8">NRRL 28638</strain>
    </source>
</reference>
<comment type="caution">
    <text evidence="5">Lacks conserved residue(s) required for the propagation of feature annotation.</text>
</comment>
<feature type="domain" description="Peptidase S8/S53" evidence="6">
    <location>
        <begin position="7"/>
        <end position="164"/>
    </location>
</feature>
<evidence type="ECO:0000313" key="7">
    <source>
        <dbReference type="EMBL" id="KXN66394.1"/>
    </source>
</evidence>
<dbReference type="OrthoDB" id="206201at2759"/>
<dbReference type="PANTHER" id="PTHR43806">
    <property type="entry name" value="PEPTIDASE S8"/>
    <property type="match status" value="1"/>
</dbReference>
<gene>
    <name evidence="7" type="ORF">CONCODRAFT_27222</name>
</gene>
<evidence type="ECO:0000256" key="2">
    <source>
        <dbReference type="ARBA" id="ARBA00022670"/>
    </source>
</evidence>
<feature type="non-terminal residue" evidence="7">
    <location>
        <position position="1"/>
    </location>
</feature>
<dbReference type="SUPFAM" id="SSF52743">
    <property type="entry name" value="Subtilisin-like"/>
    <property type="match status" value="1"/>
</dbReference>
<comment type="similarity">
    <text evidence="1 5">Belongs to the peptidase S8 family.</text>
</comment>
<keyword evidence="2" id="KW-0645">Protease</keyword>
<evidence type="ECO:0000313" key="8">
    <source>
        <dbReference type="Proteomes" id="UP000070444"/>
    </source>
</evidence>
<evidence type="ECO:0000256" key="3">
    <source>
        <dbReference type="ARBA" id="ARBA00022801"/>
    </source>
</evidence>
<dbReference type="Pfam" id="PF00082">
    <property type="entry name" value="Peptidase_S8"/>
    <property type="match status" value="1"/>
</dbReference>
<dbReference type="PROSITE" id="PS00138">
    <property type="entry name" value="SUBTILASE_SER"/>
    <property type="match status" value="1"/>
</dbReference>
<keyword evidence="3" id="KW-0378">Hydrolase</keyword>
<dbReference type="InterPro" id="IPR034193">
    <property type="entry name" value="PCSK9_ProteinaseK-like"/>
</dbReference>
<evidence type="ECO:0000256" key="1">
    <source>
        <dbReference type="ARBA" id="ARBA00011073"/>
    </source>
</evidence>
<sequence length="164" mass="16716">GTIGSKTFGVAKKANLVAVKVYDGNTGPDEDVLAGVEWVLDNADLSKNNVISMSLSADYPEEEPASFIDQAVSRAVDEGIVVVVAAGNDSKDACLGSPARAPKVITVGATTVADELASYSNFGKCVDILAPGSRVLSTWKGSKNATNTISGTSMATPHVAGLSA</sequence>
<dbReference type="EMBL" id="KQ964732">
    <property type="protein sequence ID" value="KXN66394.1"/>
    <property type="molecule type" value="Genomic_DNA"/>
</dbReference>
<dbReference type="AlphaFoldDB" id="A0A137NUV9"/>
<proteinExistence type="inferred from homology"/>
<organism evidence="7 8">
    <name type="scientific">Conidiobolus coronatus (strain ATCC 28846 / CBS 209.66 / NRRL 28638)</name>
    <name type="common">Delacroixia coronata</name>
    <dbReference type="NCBI Taxonomy" id="796925"/>
    <lineage>
        <taxon>Eukaryota</taxon>
        <taxon>Fungi</taxon>
        <taxon>Fungi incertae sedis</taxon>
        <taxon>Zoopagomycota</taxon>
        <taxon>Entomophthoromycotina</taxon>
        <taxon>Entomophthoromycetes</taxon>
        <taxon>Entomophthorales</taxon>
        <taxon>Ancylistaceae</taxon>
        <taxon>Conidiobolus</taxon>
    </lineage>
</organism>
<evidence type="ECO:0000259" key="6">
    <source>
        <dbReference type="Pfam" id="PF00082"/>
    </source>
</evidence>
<dbReference type="InterPro" id="IPR000209">
    <property type="entry name" value="Peptidase_S8/S53_dom"/>
</dbReference>
<dbReference type="STRING" id="796925.A0A137NUV9"/>
<keyword evidence="8" id="KW-1185">Reference proteome</keyword>
<dbReference type="GO" id="GO:0005615">
    <property type="term" value="C:extracellular space"/>
    <property type="evidence" value="ECO:0007669"/>
    <property type="project" value="TreeGrafter"/>
</dbReference>
<dbReference type="InterPro" id="IPR050131">
    <property type="entry name" value="Peptidase_S8_subtilisin-like"/>
</dbReference>
<dbReference type="Proteomes" id="UP000070444">
    <property type="component" value="Unassembled WGS sequence"/>
</dbReference>
<feature type="non-terminal residue" evidence="7">
    <location>
        <position position="164"/>
    </location>
</feature>
<name>A0A137NUV9_CONC2</name>
<dbReference type="CDD" id="cd04077">
    <property type="entry name" value="Peptidases_S8_PCSK9_ProteinaseK_like"/>
    <property type="match status" value="1"/>
</dbReference>
<dbReference type="Gene3D" id="3.40.50.200">
    <property type="entry name" value="Peptidase S8/S53 domain"/>
    <property type="match status" value="1"/>
</dbReference>
<evidence type="ECO:0000256" key="4">
    <source>
        <dbReference type="ARBA" id="ARBA00022825"/>
    </source>
</evidence>
<dbReference type="GO" id="GO:0006508">
    <property type="term" value="P:proteolysis"/>
    <property type="evidence" value="ECO:0007669"/>
    <property type="project" value="UniProtKB-KW"/>
</dbReference>
<dbReference type="PROSITE" id="PS51892">
    <property type="entry name" value="SUBTILASE"/>
    <property type="match status" value="1"/>
</dbReference>
<accession>A0A137NUV9</accession>
<dbReference type="OMA" id="INWATND"/>
<dbReference type="GO" id="GO:0004252">
    <property type="term" value="F:serine-type endopeptidase activity"/>
    <property type="evidence" value="ECO:0007669"/>
    <property type="project" value="InterPro"/>
</dbReference>
<protein>
    <recommendedName>
        <fullName evidence="6">Peptidase S8/S53 domain-containing protein</fullName>
    </recommendedName>
</protein>
<keyword evidence="4" id="KW-0720">Serine protease</keyword>